<protein>
    <recommendedName>
        <fullName evidence="1">Glycylpeptide N-tetradecanoyltransferase</fullName>
        <ecNumber evidence="1">2.3.1.97</ecNumber>
    </recommendedName>
</protein>
<keyword evidence="1" id="KW-0012">Acyltransferase</keyword>
<feature type="domain" description="Glycylpeptide N-tetradecanoyltransferase C-terminal" evidence="3">
    <location>
        <begin position="5"/>
        <end position="104"/>
    </location>
</feature>
<evidence type="ECO:0000259" key="3">
    <source>
        <dbReference type="Pfam" id="PF02799"/>
    </source>
</evidence>
<dbReference type="EC" id="2.3.1.97" evidence="1"/>
<sequence length="232" mass="26459">MPKFQNQNGKITDLVSFYSLPSSVMGHTTHKTIFAAYLYYYVAGSVSVKQLINDALILANQEKFDVFNALDLMHNEKVFVDLKFGKGDGNLQYYLYNWKCADMNANQIGLGIFQAAFTAGIVIPKPVSVCRYWHRSLNPRKLIDVRFSHLSNKMTMARTIKLYKLPDAPATKNIREMQAKDVPQVFRLLTNSLKQYSLAPVFTSEEEVAHALLPVKNVVYSYIAELFREKTT</sequence>
<evidence type="ECO:0000313" key="4">
    <source>
        <dbReference type="EnsemblMetazoa" id="CJA17768a.1"/>
    </source>
</evidence>
<dbReference type="InterPro" id="IPR016181">
    <property type="entry name" value="Acyl_CoA_acyltransferase"/>
</dbReference>
<dbReference type="Gene3D" id="3.40.630.170">
    <property type="match status" value="1"/>
</dbReference>
<organism evidence="4 5">
    <name type="scientific">Caenorhabditis japonica</name>
    <dbReference type="NCBI Taxonomy" id="281687"/>
    <lineage>
        <taxon>Eukaryota</taxon>
        <taxon>Metazoa</taxon>
        <taxon>Ecdysozoa</taxon>
        <taxon>Nematoda</taxon>
        <taxon>Chromadorea</taxon>
        <taxon>Rhabditida</taxon>
        <taxon>Rhabditina</taxon>
        <taxon>Rhabditomorpha</taxon>
        <taxon>Rhabditoidea</taxon>
        <taxon>Rhabditidae</taxon>
        <taxon>Peloderinae</taxon>
        <taxon>Caenorhabditis</taxon>
    </lineage>
</organism>
<reference evidence="5" key="1">
    <citation type="submission" date="2010-08" db="EMBL/GenBank/DDBJ databases">
        <authorList>
            <consortium name="Caenorhabditis japonica Sequencing Consortium"/>
            <person name="Wilson R.K."/>
        </authorList>
    </citation>
    <scope>NUCLEOTIDE SEQUENCE [LARGE SCALE GENOMIC DNA]</scope>
    <source>
        <strain evidence="5">DF5081</strain>
    </source>
</reference>
<evidence type="ECO:0000256" key="2">
    <source>
        <dbReference type="RuleBase" id="RU004178"/>
    </source>
</evidence>
<dbReference type="PANTHER" id="PTHR11377">
    <property type="entry name" value="N-MYRISTOYL TRANSFERASE"/>
    <property type="match status" value="1"/>
</dbReference>
<dbReference type="InterPro" id="IPR022678">
    <property type="entry name" value="NMT_CS"/>
</dbReference>
<dbReference type="GO" id="GO:0004379">
    <property type="term" value="F:glycylpeptide N-tetradecanoyltransferase activity"/>
    <property type="evidence" value="ECO:0007669"/>
    <property type="project" value="UniProtKB-EC"/>
</dbReference>
<proteinExistence type="inferred from homology"/>
<dbReference type="PROSITE" id="PS00976">
    <property type="entry name" value="NMT_2"/>
    <property type="match status" value="1"/>
</dbReference>
<dbReference type="PANTHER" id="PTHR11377:SF5">
    <property type="entry name" value="GLYCYLPEPTIDE N-TETRADECANOYLTRANSFERASE"/>
    <property type="match status" value="1"/>
</dbReference>
<comment type="catalytic activity">
    <reaction evidence="1">
        <text>N-terminal glycyl-[protein] + tetradecanoyl-CoA = N-tetradecanoylglycyl-[protein] + CoA + H(+)</text>
        <dbReference type="Rhea" id="RHEA:15521"/>
        <dbReference type="Rhea" id="RHEA-COMP:12666"/>
        <dbReference type="Rhea" id="RHEA-COMP:12667"/>
        <dbReference type="ChEBI" id="CHEBI:15378"/>
        <dbReference type="ChEBI" id="CHEBI:57287"/>
        <dbReference type="ChEBI" id="CHEBI:57385"/>
        <dbReference type="ChEBI" id="CHEBI:64723"/>
        <dbReference type="ChEBI" id="CHEBI:133050"/>
        <dbReference type="EC" id="2.3.1.97"/>
    </reaction>
</comment>
<dbReference type="SUPFAM" id="SSF55729">
    <property type="entry name" value="Acyl-CoA N-acyltransferases (Nat)"/>
    <property type="match status" value="2"/>
</dbReference>
<dbReference type="AlphaFoldDB" id="A0A8R1E2A5"/>
<dbReference type="Gene3D" id="3.40.630.30">
    <property type="match status" value="2"/>
</dbReference>
<dbReference type="EnsemblMetazoa" id="CJA17768a.1">
    <property type="protein sequence ID" value="CJA17768a.1"/>
    <property type="gene ID" value="WBGene00136972"/>
</dbReference>
<keyword evidence="1" id="KW-0808">Transferase</keyword>
<feature type="domain" description="Glycylpeptide N-tetradecanoyltransferase C-terminal" evidence="3">
    <location>
        <begin position="144"/>
        <end position="225"/>
    </location>
</feature>
<dbReference type="InterPro" id="IPR000903">
    <property type="entry name" value="NMT"/>
</dbReference>
<dbReference type="GO" id="GO:0005737">
    <property type="term" value="C:cytoplasm"/>
    <property type="evidence" value="ECO:0007669"/>
    <property type="project" value="TreeGrafter"/>
</dbReference>
<comment type="function">
    <text evidence="1">Adds a myristoyl group to the N-terminal glycine residue of certain cellular proteins.</text>
</comment>
<keyword evidence="5" id="KW-1185">Reference proteome</keyword>
<dbReference type="Proteomes" id="UP000005237">
    <property type="component" value="Unassembled WGS sequence"/>
</dbReference>
<dbReference type="Pfam" id="PF02799">
    <property type="entry name" value="NMT_C"/>
    <property type="match status" value="2"/>
</dbReference>
<name>A0A8R1E2A5_CAEJA</name>
<evidence type="ECO:0000313" key="5">
    <source>
        <dbReference type="Proteomes" id="UP000005237"/>
    </source>
</evidence>
<evidence type="ECO:0000256" key="1">
    <source>
        <dbReference type="RuleBase" id="RU000586"/>
    </source>
</evidence>
<accession>A0A8R1E2A5</accession>
<comment type="similarity">
    <text evidence="2">Belongs to the NMT family.</text>
</comment>
<dbReference type="InterPro" id="IPR022677">
    <property type="entry name" value="NMT_C"/>
</dbReference>
<reference evidence="4" key="2">
    <citation type="submission" date="2022-06" db="UniProtKB">
        <authorList>
            <consortium name="EnsemblMetazoa"/>
        </authorList>
    </citation>
    <scope>IDENTIFICATION</scope>
    <source>
        <strain evidence="4">DF5081</strain>
    </source>
</reference>